<name>A0A8S5R3C9_9CAUD</name>
<protein>
    <submittedName>
        <fullName evidence="1">Uncharacterized protein</fullName>
    </submittedName>
</protein>
<reference evidence="1" key="1">
    <citation type="journal article" date="2021" name="Proc. Natl. Acad. Sci. U.S.A.">
        <title>A Catalog of Tens of Thousands of Viruses from Human Metagenomes Reveals Hidden Associations with Chronic Diseases.</title>
        <authorList>
            <person name="Tisza M.J."/>
            <person name="Buck C.B."/>
        </authorList>
    </citation>
    <scope>NUCLEOTIDE SEQUENCE</scope>
    <source>
        <strain evidence="1">Ct6d71</strain>
    </source>
</reference>
<accession>A0A8S5R3C9</accession>
<proteinExistence type="predicted"/>
<sequence length="169" mass="20095">MKNSQEKGEWVSIPMLEPPYNIEDFEYGDEPAWSDPEELAMKTYFVLKDPYGNCWFKDTRNGESKYFLDGGNAYYHPDMCLRFKTLEEAELEAMNIINQETYVNMPGNINKVFIEIMVVDEEKEQEYADPIFVDTMFNKAKEEAHKDYEEMKNEKLKKQAKIIKWFRGH</sequence>
<evidence type="ECO:0000313" key="1">
    <source>
        <dbReference type="EMBL" id="DAE25444.1"/>
    </source>
</evidence>
<dbReference type="EMBL" id="BK015797">
    <property type="protein sequence ID" value="DAE25444.1"/>
    <property type="molecule type" value="Genomic_DNA"/>
</dbReference>
<organism evidence="1">
    <name type="scientific">Siphoviridae sp. ct6d71</name>
    <dbReference type="NCBI Taxonomy" id="2826298"/>
    <lineage>
        <taxon>Viruses</taxon>
        <taxon>Duplodnaviria</taxon>
        <taxon>Heunggongvirae</taxon>
        <taxon>Uroviricota</taxon>
        <taxon>Caudoviricetes</taxon>
    </lineage>
</organism>